<dbReference type="AGR" id="MGI:2388481"/>
<feature type="compositionally biased region" description="Basic and acidic residues" evidence="1">
    <location>
        <begin position="35"/>
        <end position="64"/>
    </location>
</feature>
<dbReference type="MGI" id="MGI:2388481">
    <property type="gene designation" value="Ppp2r5d"/>
</dbReference>
<dbReference type="EMBL" id="X81059">
    <property type="protein sequence ID" value="CAA56948.1"/>
    <property type="molecule type" value="mRNA"/>
</dbReference>
<feature type="compositionally biased region" description="Basic residues" evidence="1">
    <location>
        <begin position="80"/>
        <end position="90"/>
    </location>
</feature>
<dbReference type="PIR" id="S47482">
    <property type="entry name" value="S47482"/>
</dbReference>
<accession>Q62305</accession>
<gene>
    <name evidence="3" type="primary">Ppp2r5d</name>
    <name evidence="2" type="synonym">tex271</name>
</gene>
<dbReference type="AlphaFoldDB" id="Q62305"/>
<reference evidence="2" key="1">
    <citation type="journal article" date="1996" name="Mamm. Genome">
        <title>Characterization of genes expressed early in mouse spermatogenesis, isolated from a subtractive cDNA library.</title>
        <authorList>
            <person name="Lopez-Fernandez L.A."/>
            <person name="del Mazo J."/>
        </authorList>
    </citation>
    <scope>NUCLEOTIDE SEQUENCE</scope>
    <source>
        <strain evidence="2">Swiss</strain>
        <tissue evidence="2">Testis</tissue>
    </source>
</reference>
<name>Q62305_MOUSE</name>
<evidence type="ECO:0000313" key="3">
    <source>
        <dbReference type="MGI" id="MGI:2388481"/>
    </source>
</evidence>
<protein>
    <submittedName>
        <fullName evidence="2">Tex271 protein</fullName>
    </submittedName>
</protein>
<sequence length="140" mass="15920">MKEREEMWQKIEELARLNPQYPMFRLLRHCPCVLHGDRDAHSRGHSAPEEDGGDRGRADAEGHQEGQSAAPEEVRAATGRVHHQGTRGHKRAEEFLTASRRPSDPLTFPSHRIPAHSAWREPIPSSTNRPLDPALCRRGW</sequence>
<organism evidence="2">
    <name type="scientific">Mus musculus</name>
    <name type="common">Mouse</name>
    <dbReference type="NCBI Taxonomy" id="10090"/>
    <lineage>
        <taxon>Eukaryota</taxon>
        <taxon>Metazoa</taxon>
        <taxon>Chordata</taxon>
        <taxon>Craniata</taxon>
        <taxon>Vertebrata</taxon>
        <taxon>Euteleostomi</taxon>
        <taxon>Mammalia</taxon>
        <taxon>Eutheria</taxon>
        <taxon>Euarchontoglires</taxon>
        <taxon>Glires</taxon>
        <taxon>Rodentia</taxon>
        <taxon>Myomorpha</taxon>
        <taxon>Muroidea</taxon>
        <taxon>Muridae</taxon>
        <taxon>Murinae</taxon>
        <taxon>Mus</taxon>
        <taxon>Mus</taxon>
    </lineage>
</organism>
<proteinExistence type="evidence at transcript level"/>
<evidence type="ECO:0000256" key="1">
    <source>
        <dbReference type="SAM" id="MobiDB-lite"/>
    </source>
</evidence>
<evidence type="ECO:0000313" key="2">
    <source>
        <dbReference type="EMBL" id="CAA56948.1"/>
    </source>
</evidence>
<feature type="region of interest" description="Disordered" evidence="1">
    <location>
        <begin position="35"/>
        <end position="140"/>
    </location>
</feature>